<dbReference type="Proteomes" id="UP000290408">
    <property type="component" value="Chromosome"/>
</dbReference>
<dbReference type="AlphaFoldDB" id="A0A4P6MPH8"/>
<organism evidence="1 2">
    <name type="scientific">Janibacter limosus</name>
    <dbReference type="NCBI Taxonomy" id="53458"/>
    <lineage>
        <taxon>Bacteria</taxon>
        <taxon>Bacillati</taxon>
        <taxon>Actinomycetota</taxon>
        <taxon>Actinomycetes</taxon>
        <taxon>Micrococcales</taxon>
        <taxon>Intrasporangiaceae</taxon>
        <taxon>Janibacter</taxon>
    </lineage>
</organism>
<dbReference type="Pfam" id="PF05045">
    <property type="entry name" value="RgpF"/>
    <property type="match status" value="1"/>
</dbReference>
<dbReference type="RefSeq" id="WP_130628689.1">
    <property type="nucleotide sequence ID" value="NZ_CP036164.1"/>
</dbReference>
<evidence type="ECO:0000313" key="2">
    <source>
        <dbReference type="Proteomes" id="UP000290408"/>
    </source>
</evidence>
<dbReference type="OrthoDB" id="9771846at2"/>
<protein>
    <recommendedName>
        <fullName evidence="3">Rhamnan synthesis protein F</fullName>
    </recommendedName>
</protein>
<evidence type="ECO:0000313" key="1">
    <source>
        <dbReference type="EMBL" id="QBF45451.1"/>
    </source>
</evidence>
<evidence type="ECO:0008006" key="3">
    <source>
        <dbReference type="Google" id="ProtNLM"/>
    </source>
</evidence>
<dbReference type="KEGG" id="jli:EXU32_03705"/>
<dbReference type="InterPro" id="IPR007739">
    <property type="entry name" value="RgpF"/>
</dbReference>
<accession>A0A4P6MPH8</accession>
<gene>
    <name evidence="1" type="ORF">EXU32_03705</name>
</gene>
<proteinExistence type="predicted"/>
<reference evidence="1 2" key="1">
    <citation type="submission" date="2019-02" db="EMBL/GenBank/DDBJ databases">
        <title>Genomic data mining of an Antarctic deep-sea actinobacterium, Janibacterlimosus P3-3-X1.</title>
        <authorList>
            <person name="Liao L."/>
            <person name="Chen B."/>
        </authorList>
    </citation>
    <scope>NUCLEOTIDE SEQUENCE [LARGE SCALE GENOMIC DNA]</scope>
    <source>
        <strain evidence="1 2">P3-3-X1</strain>
    </source>
</reference>
<dbReference type="EMBL" id="CP036164">
    <property type="protein sequence ID" value="QBF45451.1"/>
    <property type="molecule type" value="Genomic_DNA"/>
</dbReference>
<name>A0A4P6MPH8_9MICO</name>
<dbReference type="Pfam" id="PF11316">
    <property type="entry name" value="Rhamno_transf"/>
    <property type="match status" value="1"/>
</dbReference>
<dbReference type="InterPro" id="IPR021466">
    <property type="entry name" value="Put_rhamnosyl_transferase"/>
</dbReference>
<sequence>MGAPFDHFLLTRFSAVMAPDAAPASEDWLYYRLGFFVDAALPSVLSQRGGQGFEWLVLLDDRCSTGFREEIEELAAGAFTPIWTHETFRRDSFAEHVAARSHTPFVITTRMDSDDAIAVDFMASVQEQFAEQSRLFVDFPRGVQIERSGAVHRVDVLSSPFLSLVEARRDGEPPATVYVTKHARARGHARLREVAAPPMWAQVLHGSNVSNIVNGVRVHPRVVGERFEIDLGYDASPSRAALARGRARQLGRLASLWAAHPGELSKAAEARWWTLRGTHERPQESGAPTLTDRVQDWEQETRRRLRDTRWSMQRWANERLPVREGLLVGDLDDVLGRDRVVVLAEWSAGAAVRPDALRAARAWADAGFGVLVVAARDPWVRLRSTDVPAGVAVVRRGNTAYDFGSWAHALRSWPRLAHKDLVVLTNDSLIGPLAPLDELLGRLSAGTTDVWGATANRWPADHLQSYLLGFRGGVLSRDPLATFWDDVTALESKSAVVRTYEVGLTEAVDRGGLSREAGWSHAELGVPDTVDLTLHGWHELLEAGFPFVKRVLTTGRQFAQQRPAVEQAVMEASADAGRRSG</sequence>
<keyword evidence="2" id="KW-1185">Reference proteome</keyword>